<dbReference type="EMBL" id="CACRXK020001823">
    <property type="protein sequence ID" value="CAB3991299.1"/>
    <property type="molecule type" value="Genomic_DNA"/>
</dbReference>
<gene>
    <name evidence="2" type="ORF">PACLA_8A015695</name>
</gene>
<dbReference type="Proteomes" id="UP001152795">
    <property type="component" value="Unassembled WGS sequence"/>
</dbReference>
<name>A0A6S7GN72_PARCT</name>
<dbReference type="AlphaFoldDB" id="A0A6S7GN72"/>
<dbReference type="OrthoDB" id="6775601at2759"/>
<keyword evidence="3" id="KW-1185">Reference proteome</keyword>
<evidence type="ECO:0000313" key="3">
    <source>
        <dbReference type="Proteomes" id="UP001152795"/>
    </source>
</evidence>
<organism evidence="2 3">
    <name type="scientific">Paramuricea clavata</name>
    <name type="common">Red gorgonian</name>
    <name type="synonym">Violescent sea-whip</name>
    <dbReference type="NCBI Taxonomy" id="317549"/>
    <lineage>
        <taxon>Eukaryota</taxon>
        <taxon>Metazoa</taxon>
        <taxon>Cnidaria</taxon>
        <taxon>Anthozoa</taxon>
        <taxon>Octocorallia</taxon>
        <taxon>Malacalcyonacea</taxon>
        <taxon>Plexauridae</taxon>
        <taxon>Paramuricea</taxon>
    </lineage>
</organism>
<evidence type="ECO:0000259" key="1">
    <source>
        <dbReference type="Pfam" id="PF21788"/>
    </source>
</evidence>
<feature type="domain" description="Transposable element P transposase-like GTP-binding insertion" evidence="1">
    <location>
        <begin position="1"/>
        <end position="63"/>
    </location>
</feature>
<evidence type="ECO:0000313" key="2">
    <source>
        <dbReference type="EMBL" id="CAB3991299.1"/>
    </source>
</evidence>
<comment type="caution">
    <text evidence="2">The sequence shown here is derived from an EMBL/GenBank/DDBJ whole genome shotgun (WGS) entry which is preliminary data.</text>
</comment>
<dbReference type="InterPro" id="IPR048366">
    <property type="entry name" value="TNP-like_GBD"/>
</dbReference>
<protein>
    <recommendedName>
        <fullName evidence="1">Transposable element P transposase-like GTP-binding insertion domain-containing protein</fullName>
    </recommendedName>
</protein>
<reference evidence="2" key="1">
    <citation type="submission" date="2020-04" db="EMBL/GenBank/DDBJ databases">
        <authorList>
            <person name="Alioto T."/>
            <person name="Alioto T."/>
            <person name="Gomez Garrido J."/>
        </authorList>
    </citation>
    <scope>NUCLEOTIDE SEQUENCE</scope>
    <source>
        <strain evidence="2">A484AB</strain>
    </source>
</reference>
<dbReference type="Pfam" id="PF21788">
    <property type="entry name" value="TNP-like_GBD"/>
    <property type="match status" value="1"/>
</dbReference>
<sequence length="86" mass="9563">MNVRLAAQTLSSSVADAIGFLNLSMKLSEFQNSDGTMKFIRMIDRLFDMLNSRSPLGKGYKQPLRPASKDIWTEILMSTATDTCSV</sequence>
<accession>A0A6S7GN72</accession>
<proteinExistence type="predicted"/>